<evidence type="ECO:0000313" key="5">
    <source>
        <dbReference type="EMBL" id="MBK0381679.1"/>
    </source>
</evidence>
<dbReference type="RefSeq" id="WP_200584451.1">
    <property type="nucleotide sequence ID" value="NZ_JAEHFY010000002.1"/>
</dbReference>
<evidence type="ECO:0000256" key="2">
    <source>
        <dbReference type="ARBA" id="ARBA00023027"/>
    </source>
</evidence>
<dbReference type="SUPFAM" id="SSF48179">
    <property type="entry name" value="6-phosphogluconate dehydrogenase C-terminal domain-like"/>
    <property type="match status" value="1"/>
</dbReference>
<name>A0ABS1BFN5_9SPHI</name>
<dbReference type="InterPro" id="IPR013328">
    <property type="entry name" value="6PGD_dom2"/>
</dbReference>
<dbReference type="InterPro" id="IPR051265">
    <property type="entry name" value="HIBADH-related_NP60_sf"/>
</dbReference>
<dbReference type="EMBL" id="JAEHFY010000002">
    <property type="protein sequence ID" value="MBK0381679.1"/>
    <property type="molecule type" value="Genomic_DNA"/>
</dbReference>
<dbReference type="Pfam" id="PF03446">
    <property type="entry name" value="NAD_binding_2"/>
    <property type="match status" value="1"/>
</dbReference>
<keyword evidence="1" id="KW-0560">Oxidoreductase</keyword>
<evidence type="ECO:0000259" key="3">
    <source>
        <dbReference type="Pfam" id="PF03446"/>
    </source>
</evidence>
<dbReference type="SUPFAM" id="SSF51735">
    <property type="entry name" value="NAD(P)-binding Rossmann-fold domains"/>
    <property type="match status" value="1"/>
</dbReference>
<dbReference type="InterPro" id="IPR015815">
    <property type="entry name" value="HIBADH-related"/>
</dbReference>
<protein>
    <submittedName>
        <fullName evidence="5">NAD(P)-dependent oxidoreductase</fullName>
    </submittedName>
</protein>
<comment type="caution">
    <text evidence="5">The sequence shown here is derived from an EMBL/GenBank/DDBJ whole genome shotgun (WGS) entry which is preliminary data.</text>
</comment>
<dbReference type="PANTHER" id="PTHR43580:SF8">
    <property type="entry name" value="6-PHOSPHOGLUCONATE DEHYDROGENASE NADP-BINDING DOMAIN-CONTAINING PROTEIN-RELATED"/>
    <property type="match status" value="1"/>
</dbReference>
<evidence type="ECO:0000313" key="6">
    <source>
        <dbReference type="Proteomes" id="UP000660024"/>
    </source>
</evidence>
<dbReference type="Gene3D" id="1.10.1040.10">
    <property type="entry name" value="N-(1-d-carboxylethyl)-l-norvaline Dehydrogenase, domain 2"/>
    <property type="match status" value="1"/>
</dbReference>
<feature type="domain" description="6-phosphogluconate dehydrogenase NADP-binding" evidence="3">
    <location>
        <begin position="4"/>
        <end position="159"/>
    </location>
</feature>
<accession>A0ABS1BFN5</accession>
<evidence type="ECO:0000259" key="4">
    <source>
        <dbReference type="Pfam" id="PF14833"/>
    </source>
</evidence>
<proteinExistence type="predicted"/>
<organism evidence="5 6">
    <name type="scientific">Pedobacter segetis</name>
    <dbReference type="NCBI Taxonomy" id="2793069"/>
    <lineage>
        <taxon>Bacteria</taxon>
        <taxon>Pseudomonadati</taxon>
        <taxon>Bacteroidota</taxon>
        <taxon>Sphingobacteriia</taxon>
        <taxon>Sphingobacteriales</taxon>
        <taxon>Sphingobacteriaceae</taxon>
        <taxon>Pedobacter</taxon>
    </lineage>
</organism>
<dbReference type="InterPro" id="IPR006115">
    <property type="entry name" value="6PGDH_NADP-bd"/>
</dbReference>
<dbReference type="PANTHER" id="PTHR43580">
    <property type="entry name" value="OXIDOREDUCTASE GLYR1-RELATED"/>
    <property type="match status" value="1"/>
</dbReference>
<dbReference type="InterPro" id="IPR008927">
    <property type="entry name" value="6-PGluconate_DH-like_C_sf"/>
</dbReference>
<dbReference type="Proteomes" id="UP000660024">
    <property type="component" value="Unassembled WGS sequence"/>
</dbReference>
<sequence length="294" mass="32082">MKSRITFIGLGNMGIGMAQNLINAGYKINVYNRTAAKTQELTGDFEQFQTVIEATEDADIIITMLSDDDALKEVATSKTGFLQIMKKDAIHIGMSTISPETSRELYELHHEKETHYVTAPVFGRPNAAATAKLFICTSGNKLIKEKIKPILEVLSQGVYDFGEEPGAANVVKLAGNFMIMASMETMAEAFTLAEKQGLDREKVAEFFGETVFNAPIYKNYGSLIAKKQYKPVGFKAKLGFKDARLATKMALDVKMPAPLLSLVYNRLMSALANGKGDNDWVEGISGGVSNDAGI</sequence>
<dbReference type="InterPro" id="IPR002204">
    <property type="entry name" value="3-OH-isobutyrate_DH-rel_CS"/>
</dbReference>
<keyword evidence="6" id="KW-1185">Reference proteome</keyword>
<dbReference type="Gene3D" id="3.40.50.720">
    <property type="entry name" value="NAD(P)-binding Rossmann-like Domain"/>
    <property type="match status" value="1"/>
</dbReference>
<gene>
    <name evidence="5" type="ORF">I5M32_01785</name>
</gene>
<dbReference type="InterPro" id="IPR036291">
    <property type="entry name" value="NAD(P)-bd_dom_sf"/>
</dbReference>
<reference evidence="5 6" key="1">
    <citation type="submission" date="2020-12" db="EMBL/GenBank/DDBJ databases">
        <title>Bacterial novel species Pedobacter sp. SD-b isolated from soil.</title>
        <authorList>
            <person name="Jung H.-Y."/>
        </authorList>
    </citation>
    <scope>NUCLEOTIDE SEQUENCE [LARGE SCALE GENOMIC DNA]</scope>
    <source>
        <strain evidence="5 6">SD-b</strain>
    </source>
</reference>
<dbReference type="InterPro" id="IPR029154">
    <property type="entry name" value="HIBADH-like_NADP-bd"/>
</dbReference>
<dbReference type="PIRSF" id="PIRSF000103">
    <property type="entry name" value="HIBADH"/>
    <property type="match status" value="1"/>
</dbReference>
<keyword evidence="2" id="KW-0520">NAD</keyword>
<dbReference type="PROSITE" id="PS00895">
    <property type="entry name" value="3_HYDROXYISOBUT_DH"/>
    <property type="match status" value="1"/>
</dbReference>
<feature type="domain" description="3-hydroxyisobutyrate dehydrogenase-like NAD-binding" evidence="4">
    <location>
        <begin position="166"/>
        <end position="280"/>
    </location>
</feature>
<dbReference type="Pfam" id="PF14833">
    <property type="entry name" value="NAD_binding_11"/>
    <property type="match status" value="1"/>
</dbReference>
<evidence type="ECO:0000256" key="1">
    <source>
        <dbReference type="ARBA" id="ARBA00023002"/>
    </source>
</evidence>